<dbReference type="GO" id="GO:0070403">
    <property type="term" value="F:NAD+ binding"/>
    <property type="evidence" value="ECO:0007669"/>
    <property type="project" value="InterPro"/>
</dbReference>
<dbReference type="Gene3D" id="3.40.50.1220">
    <property type="entry name" value="TPP-binding domain"/>
    <property type="match status" value="2"/>
</dbReference>
<feature type="binding site" evidence="4">
    <location>
        <position position="249"/>
    </location>
    <ligand>
        <name>Zn(2+)</name>
        <dbReference type="ChEBI" id="CHEBI:29105"/>
    </ligand>
</feature>
<dbReference type="InterPro" id="IPR003000">
    <property type="entry name" value="Sirtuin"/>
</dbReference>
<organism evidence="6 7">
    <name type="scientific">Stachybotrys chartarum (strain CBS 109288 / IBT 7711)</name>
    <name type="common">Toxic black mold</name>
    <name type="synonym">Stilbospora chartarum</name>
    <dbReference type="NCBI Taxonomy" id="1280523"/>
    <lineage>
        <taxon>Eukaryota</taxon>
        <taxon>Fungi</taxon>
        <taxon>Dikarya</taxon>
        <taxon>Ascomycota</taxon>
        <taxon>Pezizomycotina</taxon>
        <taxon>Sordariomycetes</taxon>
        <taxon>Hypocreomycetidae</taxon>
        <taxon>Hypocreales</taxon>
        <taxon>Stachybotryaceae</taxon>
        <taxon>Stachybotrys</taxon>
    </lineage>
</organism>
<proteinExistence type="inferred from homology"/>
<accession>A0A084ARR3</accession>
<evidence type="ECO:0000313" key="6">
    <source>
        <dbReference type="EMBL" id="KEY67992.1"/>
    </source>
</evidence>
<feature type="active site" description="Proton acceptor" evidence="4">
    <location>
        <position position="130"/>
    </location>
</feature>
<evidence type="ECO:0000256" key="1">
    <source>
        <dbReference type="ARBA" id="ARBA00006924"/>
    </source>
</evidence>
<dbReference type="EMBL" id="KL648596">
    <property type="protein sequence ID" value="KEY67992.1"/>
    <property type="molecule type" value="Genomic_DNA"/>
</dbReference>
<dbReference type="SUPFAM" id="SSF52467">
    <property type="entry name" value="DHS-like NAD/FAD-binding domain"/>
    <property type="match status" value="1"/>
</dbReference>
<dbReference type="InterPro" id="IPR029035">
    <property type="entry name" value="DHS-like_NAD/FAD-binding_dom"/>
</dbReference>
<evidence type="ECO:0000256" key="4">
    <source>
        <dbReference type="PROSITE-ProRule" id="PRU00236"/>
    </source>
</evidence>
<dbReference type="GO" id="GO:0046872">
    <property type="term" value="F:metal ion binding"/>
    <property type="evidence" value="ECO:0007669"/>
    <property type="project" value="UniProtKB-KW"/>
</dbReference>
<dbReference type="PROSITE" id="PS50305">
    <property type="entry name" value="SIRTUIN"/>
    <property type="match status" value="1"/>
</dbReference>
<dbReference type="InterPro" id="IPR050134">
    <property type="entry name" value="NAD-dep_sirtuin_deacylases"/>
</dbReference>
<keyword evidence="3" id="KW-0520">NAD</keyword>
<keyword evidence="2" id="KW-0808">Transferase</keyword>
<evidence type="ECO:0000256" key="3">
    <source>
        <dbReference type="ARBA" id="ARBA00023027"/>
    </source>
</evidence>
<comment type="similarity">
    <text evidence="1">Belongs to the sirtuin family. Class I subfamily.</text>
</comment>
<keyword evidence="7" id="KW-1185">Reference proteome</keyword>
<feature type="binding site" evidence="4">
    <location>
        <position position="144"/>
    </location>
    <ligand>
        <name>Zn(2+)</name>
        <dbReference type="ChEBI" id="CHEBI:29105"/>
    </ligand>
</feature>
<evidence type="ECO:0000259" key="5">
    <source>
        <dbReference type="PROSITE" id="PS50305"/>
    </source>
</evidence>
<dbReference type="InterPro" id="IPR026591">
    <property type="entry name" value="Sirtuin_cat_small_dom_sf"/>
</dbReference>
<dbReference type="InterPro" id="IPR026590">
    <property type="entry name" value="Ssirtuin_cat_dom"/>
</dbReference>
<evidence type="ECO:0000256" key="2">
    <source>
        <dbReference type="ARBA" id="ARBA00022679"/>
    </source>
</evidence>
<dbReference type="Proteomes" id="UP000028045">
    <property type="component" value="Unassembled WGS sequence"/>
</dbReference>
<sequence length="364" mass="39713">MAHPTALDSEALADFHHTLLQSKRIVALLGAGLSASSGVPTFATFRSQGPWRNYVADQFSTPAAFRHDPGLVWQYYSHMRHQALMADPNPAHYALAELARQLPGFITLTQNIDNLSQMAGHPAHQLRELHGNIFNLRCFDDVHCGYKEKSNLQDPITAALEVKSEVKTKAVSEVASDAVVSPNIVKATPWLVKAIAQKNKQILGDEYQETQPTRVDQVPLKSSQGESLESRLAMVPEPSGLAQEDLPRCPKCSSNLLRPDIVWFGEPLLAGLVEEVNAIFSDPQPIDLCLVIGTSSTVWPAAGFPELARRKGARIAVVNIDTGNVKSMRPGIDWVFECDASIAVPELLRPLVADLSMDTSTAAL</sequence>
<keyword evidence="4" id="KW-0862">Zinc</keyword>
<feature type="binding site" evidence="4">
    <location>
        <position position="138"/>
    </location>
    <ligand>
        <name>Zn(2+)</name>
        <dbReference type="ChEBI" id="CHEBI:29105"/>
    </ligand>
</feature>
<dbReference type="OrthoDB" id="424302at2759"/>
<name>A0A084ARR3_STACB</name>
<evidence type="ECO:0000313" key="7">
    <source>
        <dbReference type="Proteomes" id="UP000028045"/>
    </source>
</evidence>
<dbReference type="Gene3D" id="3.30.1600.10">
    <property type="entry name" value="SIR2/SIRT2 'Small Domain"/>
    <property type="match status" value="2"/>
</dbReference>
<dbReference type="Pfam" id="PF02146">
    <property type="entry name" value="SIR2"/>
    <property type="match status" value="2"/>
</dbReference>
<keyword evidence="4" id="KW-0479">Metal-binding</keyword>
<protein>
    <recommendedName>
        <fullName evidence="5">Deacetylase sirtuin-type domain-containing protein</fullName>
    </recommendedName>
</protein>
<reference evidence="6 7" key="1">
    <citation type="journal article" date="2014" name="BMC Genomics">
        <title>Comparative genome sequencing reveals chemotype-specific gene clusters in the toxigenic black mold Stachybotrys.</title>
        <authorList>
            <person name="Semeiks J."/>
            <person name="Borek D."/>
            <person name="Otwinowski Z."/>
            <person name="Grishin N.V."/>
        </authorList>
    </citation>
    <scope>NUCLEOTIDE SEQUENCE [LARGE SCALE GENOMIC DNA]</scope>
    <source>
        <strain evidence="7">CBS 109288 / IBT 7711</strain>
    </source>
</reference>
<dbReference type="GO" id="GO:0005634">
    <property type="term" value="C:nucleus"/>
    <property type="evidence" value="ECO:0007669"/>
    <property type="project" value="TreeGrafter"/>
</dbReference>
<dbReference type="PANTHER" id="PTHR11085:SF10">
    <property type="entry name" value="NAD-DEPENDENT PROTEIN DEACYLASE SIRTUIN-5, MITOCHONDRIAL-RELATED"/>
    <property type="match status" value="1"/>
</dbReference>
<feature type="domain" description="Deacetylase sirtuin-type" evidence="5">
    <location>
        <begin position="5"/>
        <end position="354"/>
    </location>
</feature>
<dbReference type="PANTHER" id="PTHR11085">
    <property type="entry name" value="NAD-DEPENDENT PROTEIN DEACYLASE SIRTUIN-5, MITOCHONDRIAL-RELATED"/>
    <property type="match status" value="1"/>
</dbReference>
<dbReference type="AlphaFoldDB" id="A0A084ARR3"/>
<dbReference type="GO" id="GO:0017136">
    <property type="term" value="F:histone deacetylase activity, NAD-dependent"/>
    <property type="evidence" value="ECO:0007669"/>
    <property type="project" value="TreeGrafter"/>
</dbReference>
<gene>
    <name evidence="6" type="ORF">S7711_09322</name>
</gene>
<dbReference type="HOGENOM" id="CLU_023643_3_1_1"/>
<feature type="binding site" evidence="4">
    <location>
        <position position="252"/>
    </location>
    <ligand>
        <name>Zn(2+)</name>
        <dbReference type="ChEBI" id="CHEBI:29105"/>
    </ligand>
</feature>